<reference evidence="2 3" key="1">
    <citation type="submission" date="2016-08" db="EMBL/GenBank/DDBJ databases">
        <title>Genome sequence of Clavibacter michiganensis subsp. michiganensis strain CASJ007.</title>
        <authorList>
            <person name="Thapa S.P."/>
            <person name="Coaker G."/>
        </authorList>
    </citation>
    <scope>NUCLEOTIDE SEQUENCE [LARGE SCALE GENOMIC DNA]</scope>
    <source>
        <strain evidence="2">CASJ007</strain>
    </source>
</reference>
<dbReference type="EMBL" id="MDHH01000002">
    <property type="protein sequence ID" value="OUE02298.1"/>
    <property type="molecule type" value="Genomic_DNA"/>
</dbReference>
<evidence type="ECO:0000313" key="2">
    <source>
        <dbReference type="EMBL" id="OUE02298.1"/>
    </source>
</evidence>
<protein>
    <submittedName>
        <fullName evidence="2">Uncharacterized protein</fullName>
    </submittedName>
</protein>
<sequence>MIPVSSAASSGHLTIAHTTSVVSPRPSCCPSARAPSSVSSSMPTITTLTTSSATVTPSISARYFTSGRPSSVSCTRFIARPKAVT</sequence>
<dbReference type="Proteomes" id="UP000195062">
    <property type="component" value="Unassembled WGS sequence"/>
</dbReference>
<keyword evidence="3" id="KW-1185">Reference proteome</keyword>
<organism evidence="2 3">
    <name type="scientific">Clavibacter michiganensis subsp. michiganensis</name>
    <dbReference type="NCBI Taxonomy" id="33013"/>
    <lineage>
        <taxon>Bacteria</taxon>
        <taxon>Bacillati</taxon>
        <taxon>Actinomycetota</taxon>
        <taxon>Actinomycetes</taxon>
        <taxon>Micrococcales</taxon>
        <taxon>Microbacteriaceae</taxon>
        <taxon>Clavibacter</taxon>
    </lineage>
</organism>
<evidence type="ECO:0000313" key="3">
    <source>
        <dbReference type="Proteomes" id="UP000195062"/>
    </source>
</evidence>
<accession>A0A251XGL3</accession>
<feature type="region of interest" description="Disordered" evidence="1">
    <location>
        <begin position="19"/>
        <end position="43"/>
    </location>
</feature>
<comment type="caution">
    <text evidence="2">The sequence shown here is derived from an EMBL/GenBank/DDBJ whole genome shotgun (WGS) entry which is preliminary data.</text>
</comment>
<proteinExistence type="predicted"/>
<evidence type="ECO:0000256" key="1">
    <source>
        <dbReference type="SAM" id="MobiDB-lite"/>
    </source>
</evidence>
<name>A0A251XGL3_CLAMM</name>
<dbReference type="AlphaFoldDB" id="A0A251XGL3"/>
<gene>
    <name evidence="2" type="ORF">CMMCAS07_09800</name>
</gene>
<feature type="compositionally biased region" description="Low complexity" evidence="1">
    <location>
        <begin position="20"/>
        <end position="43"/>
    </location>
</feature>